<evidence type="ECO:0000313" key="2">
    <source>
        <dbReference type="Proteomes" id="UP000008311"/>
    </source>
</evidence>
<organism evidence="1 2">
    <name type="scientific">Ricinus communis</name>
    <name type="common">Castor bean</name>
    <dbReference type="NCBI Taxonomy" id="3988"/>
    <lineage>
        <taxon>Eukaryota</taxon>
        <taxon>Viridiplantae</taxon>
        <taxon>Streptophyta</taxon>
        <taxon>Embryophyta</taxon>
        <taxon>Tracheophyta</taxon>
        <taxon>Spermatophyta</taxon>
        <taxon>Magnoliopsida</taxon>
        <taxon>eudicotyledons</taxon>
        <taxon>Gunneridae</taxon>
        <taxon>Pentapetalae</taxon>
        <taxon>rosids</taxon>
        <taxon>fabids</taxon>
        <taxon>Malpighiales</taxon>
        <taxon>Euphorbiaceae</taxon>
        <taxon>Acalyphoideae</taxon>
        <taxon>Acalypheae</taxon>
        <taxon>Ricinus</taxon>
    </lineage>
</organism>
<dbReference type="InParanoid" id="B9TE22"/>
<dbReference type="EMBL" id="EQ978662">
    <property type="protein sequence ID" value="EEF25891.1"/>
    <property type="molecule type" value="Genomic_DNA"/>
</dbReference>
<proteinExistence type="predicted"/>
<dbReference type="GO" id="GO:0005975">
    <property type="term" value="P:carbohydrate metabolic process"/>
    <property type="evidence" value="ECO:0007669"/>
    <property type="project" value="InterPro"/>
</dbReference>
<sequence>MPELFCGFEKRPDEGPTLYPVACSPQAWAAASVFYLMQACLGLSFDPHNRQILFKHPQLPDFLQSVDIRGLPVGSSTVDLSLQRYPNNVGINIVRKDGDIHVVTTS</sequence>
<evidence type="ECO:0000313" key="1">
    <source>
        <dbReference type="EMBL" id="EEF25891.1"/>
    </source>
</evidence>
<protein>
    <recommendedName>
        <fullName evidence="3">Amylo-alpha-1,6-glucosidase</fullName>
    </recommendedName>
</protein>
<dbReference type="AlphaFoldDB" id="B9TE22"/>
<dbReference type="SUPFAM" id="SSF48208">
    <property type="entry name" value="Six-hairpin glycosidases"/>
    <property type="match status" value="1"/>
</dbReference>
<dbReference type="InterPro" id="IPR008928">
    <property type="entry name" value="6-hairpin_glycosidase_sf"/>
</dbReference>
<dbReference type="Proteomes" id="UP000008311">
    <property type="component" value="Unassembled WGS sequence"/>
</dbReference>
<reference evidence="2" key="1">
    <citation type="journal article" date="2010" name="Nat. Biotechnol.">
        <title>Draft genome sequence of the oilseed species Ricinus communis.</title>
        <authorList>
            <person name="Chan A.P."/>
            <person name="Crabtree J."/>
            <person name="Zhao Q."/>
            <person name="Lorenzi H."/>
            <person name="Orvis J."/>
            <person name="Puiu D."/>
            <person name="Melake-Berhan A."/>
            <person name="Jones K.M."/>
            <person name="Redman J."/>
            <person name="Chen G."/>
            <person name="Cahoon E.B."/>
            <person name="Gedil M."/>
            <person name="Stanke M."/>
            <person name="Haas B.J."/>
            <person name="Wortman J.R."/>
            <person name="Fraser-Liggett C.M."/>
            <person name="Ravel J."/>
            <person name="Rabinowicz P.D."/>
        </authorList>
    </citation>
    <scope>NUCLEOTIDE SEQUENCE [LARGE SCALE GENOMIC DNA]</scope>
    <source>
        <strain evidence="2">cv. Hale</strain>
    </source>
</reference>
<name>B9TE22_RICCO</name>
<evidence type="ECO:0008006" key="3">
    <source>
        <dbReference type="Google" id="ProtNLM"/>
    </source>
</evidence>
<gene>
    <name evidence="1" type="ORF">RCOM_1897560</name>
</gene>
<keyword evidence="2" id="KW-1185">Reference proteome</keyword>
<accession>B9TE22</accession>